<evidence type="ECO:0000313" key="2">
    <source>
        <dbReference type="Proteomes" id="UP000517916"/>
    </source>
</evidence>
<gene>
    <name evidence="1" type="ORF">BC739_003110</name>
</gene>
<sequence length="190" mass="21382">MTVLRIMLGPLRGRGERRAPGFGSRSPGRDNVIVAMDYRSTSDVCGPDDEDNPPRSILRTLHHLSRRIRVEQDVREPLSEPTIVSEVGYLLGGVEWCSHQPWVAAIVDDIRELHAQCRRLAGDQPGRPIGRCPTLLPTGECRMPLYVPSVGDSIICHNPRCGRTWRRPEWERLALLLTTRATPTHVRRAA</sequence>
<name>A0ABR6BGU4_9PSEU</name>
<keyword evidence="2" id="KW-1185">Reference proteome</keyword>
<dbReference type="Proteomes" id="UP000517916">
    <property type="component" value="Unassembled WGS sequence"/>
</dbReference>
<protein>
    <submittedName>
        <fullName evidence="1">Uncharacterized protein</fullName>
    </submittedName>
</protein>
<dbReference type="RefSeq" id="WP_182837530.1">
    <property type="nucleotide sequence ID" value="NZ_BAAABQ010000059.1"/>
</dbReference>
<dbReference type="EMBL" id="JACJID010000002">
    <property type="protein sequence ID" value="MBA8925911.1"/>
    <property type="molecule type" value="Genomic_DNA"/>
</dbReference>
<evidence type="ECO:0000313" key="1">
    <source>
        <dbReference type="EMBL" id="MBA8925911.1"/>
    </source>
</evidence>
<accession>A0ABR6BGU4</accession>
<organism evidence="1 2">
    <name type="scientific">Kutzneria viridogrisea</name>
    <dbReference type="NCBI Taxonomy" id="47990"/>
    <lineage>
        <taxon>Bacteria</taxon>
        <taxon>Bacillati</taxon>
        <taxon>Actinomycetota</taxon>
        <taxon>Actinomycetes</taxon>
        <taxon>Pseudonocardiales</taxon>
        <taxon>Pseudonocardiaceae</taxon>
        <taxon>Kutzneria</taxon>
    </lineage>
</organism>
<comment type="caution">
    <text evidence="1">The sequence shown here is derived from an EMBL/GenBank/DDBJ whole genome shotgun (WGS) entry which is preliminary data.</text>
</comment>
<reference evidence="1 2" key="1">
    <citation type="submission" date="2020-08" db="EMBL/GenBank/DDBJ databases">
        <title>Genomic Encyclopedia of Archaeal and Bacterial Type Strains, Phase II (KMG-II): from individual species to whole genera.</title>
        <authorList>
            <person name="Goeker M."/>
        </authorList>
    </citation>
    <scope>NUCLEOTIDE SEQUENCE [LARGE SCALE GENOMIC DNA]</scope>
    <source>
        <strain evidence="1 2">DSM 43850</strain>
    </source>
</reference>
<proteinExistence type="predicted"/>